<gene>
    <name evidence="2" type="ORF">JCM19237_5283</name>
</gene>
<evidence type="ECO:0000313" key="3">
    <source>
        <dbReference type="Proteomes" id="UP000029227"/>
    </source>
</evidence>
<evidence type="ECO:0000313" key="2">
    <source>
        <dbReference type="EMBL" id="GAL02390.1"/>
    </source>
</evidence>
<name>A0A090QGX0_9GAMM</name>
<dbReference type="RefSeq" id="WP_169749953.1">
    <property type="nucleotide sequence ID" value="NZ_BMYC01000001.1"/>
</dbReference>
<dbReference type="EMBL" id="BBMN01000001">
    <property type="protein sequence ID" value="GAL02390.1"/>
    <property type="molecule type" value="Genomic_DNA"/>
</dbReference>
<dbReference type="Proteomes" id="UP000029227">
    <property type="component" value="Unassembled WGS sequence"/>
</dbReference>
<evidence type="ECO:0000256" key="1">
    <source>
        <dbReference type="SAM" id="MobiDB-lite"/>
    </source>
</evidence>
<proteinExistence type="predicted"/>
<dbReference type="eggNOG" id="ENOG5031PY1">
    <property type="taxonomic scope" value="Bacteria"/>
</dbReference>
<sequence>MKSNKARVISNWKPNNDRESAALREFLMQEMGASTPHHQGGTGKLAPDSGRLIR</sequence>
<dbReference type="AlphaFoldDB" id="A0A090QGX0"/>
<protein>
    <submittedName>
        <fullName evidence="2">Uncharacterized protein</fullName>
    </submittedName>
</protein>
<comment type="caution">
    <text evidence="2">The sequence shown here is derived from an EMBL/GenBank/DDBJ whole genome shotgun (WGS) entry which is preliminary data.</text>
</comment>
<feature type="region of interest" description="Disordered" evidence="1">
    <location>
        <begin position="32"/>
        <end position="54"/>
    </location>
</feature>
<accession>A0A090QGX0</accession>
<reference evidence="2 3" key="1">
    <citation type="journal article" date="2014" name="Genome Announc.">
        <title>Draft Genome Sequences of Two Vibrionaceae Species, Vibrio ponticus C121 and Photobacterium aphoticum C119, Isolated as Coral Reef Microbiota.</title>
        <authorList>
            <person name="Al-saari N."/>
            <person name="Meirelles P.M."/>
            <person name="Mino S."/>
            <person name="Suda W."/>
            <person name="Oshima K."/>
            <person name="Hattori M."/>
            <person name="Ohkuma M."/>
            <person name="Thompson F.L."/>
            <person name="Gomez-Gil B."/>
            <person name="Sawabe T."/>
            <person name="Sawabe T."/>
        </authorList>
    </citation>
    <scope>NUCLEOTIDE SEQUENCE [LARGE SCALE GENOMIC DNA]</scope>
    <source>
        <strain evidence="2 3">JCM 19237</strain>
    </source>
</reference>
<organism evidence="2 3">
    <name type="scientific">Photobacterium aphoticum</name>
    <dbReference type="NCBI Taxonomy" id="754436"/>
    <lineage>
        <taxon>Bacteria</taxon>
        <taxon>Pseudomonadati</taxon>
        <taxon>Pseudomonadota</taxon>
        <taxon>Gammaproteobacteria</taxon>
        <taxon>Vibrionales</taxon>
        <taxon>Vibrionaceae</taxon>
        <taxon>Photobacterium</taxon>
    </lineage>
</organism>